<keyword evidence="2" id="KW-1185">Reference proteome</keyword>
<name>A0A6A4JSG5_APOLU</name>
<sequence length="236" mass="27530">MFVTVLILCLVICTTSAVDCGYEETQQWELQMNNMLLNNYETHADNISKILLLGPHRTERVDFCSLPLDLCYGIELTNGSISTTSPRFYQIGSNFDCEWKANDSLQYFRITLETTSQMHFEIHLKTRFLGYETEGKFDYTFQHSVDLEVIRDRSYCGLKGYPEVRVPADTFSALSGFPFWYHDSPSWFGKVIAYWWFSTDFNDELTGLINNFRDDLAFTEILNDQLIKPWCDKNPM</sequence>
<evidence type="ECO:0000313" key="2">
    <source>
        <dbReference type="Proteomes" id="UP000466442"/>
    </source>
</evidence>
<protein>
    <submittedName>
        <fullName evidence="1">Uncharacterized protein</fullName>
    </submittedName>
</protein>
<dbReference type="AlphaFoldDB" id="A0A6A4JSG5"/>
<evidence type="ECO:0000313" key="1">
    <source>
        <dbReference type="EMBL" id="KAF6204875.1"/>
    </source>
</evidence>
<proteinExistence type="predicted"/>
<gene>
    <name evidence="1" type="ORF">GE061_019039</name>
</gene>
<reference evidence="1" key="1">
    <citation type="journal article" date="2021" name="Mol. Ecol. Resour.">
        <title>Apolygus lucorum genome provides insights into omnivorousness and mesophyll feeding.</title>
        <authorList>
            <person name="Liu Y."/>
            <person name="Liu H."/>
            <person name="Wang H."/>
            <person name="Huang T."/>
            <person name="Liu B."/>
            <person name="Yang B."/>
            <person name="Yin L."/>
            <person name="Li B."/>
            <person name="Zhang Y."/>
            <person name="Zhang S."/>
            <person name="Jiang F."/>
            <person name="Zhang X."/>
            <person name="Ren Y."/>
            <person name="Wang B."/>
            <person name="Wang S."/>
            <person name="Lu Y."/>
            <person name="Wu K."/>
            <person name="Fan W."/>
            <person name="Wang G."/>
        </authorList>
    </citation>
    <scope>NUCLEOTIDE SEQUENCE</scope>
    <source>
        <strain evidence="1">12Hb</strain>
    </source>
</reference>
<accession>A0A6A4JSG5</accession>
<organism evidence="1 2">
    <name type="scientific">Apolygus lucorum</name>
    <name type="common">Small green plant bug</name>
    <name type="synonym">Lygocoris lucorum</name>
    <dbReference type="NCBI Taxonomy" id="248454"/>
    <lineage>
        <taxon>Eukaryota</taxon>
        <taxon>Metazoa</taxon>
        <taxon>Ecdysozoa</taxon>
        <taxon>Arthropoda</taxon>
        <taxon>Hexapoda</taxon>
        <taxon>Insecta</taxon>
        <taxon>Pterygota</taxon>
        <taxon>Neoptera</taxon>
        <taxon>Paraneoptera</taxon>
        <taxon>Hemiptera</taxon>
        <taxon>Heteroptera</taxon>
        <taxon>Panheteroptera</taxon>
        <taxon>Cimicomorpha</taxon>
        <taxon>Miridae</taxon>
        <taxon>Mirini</taxon>
        <taxon>Apolygus</taxon>
    </lineage>
</organism>
<comment type="caution">
    <text evidence="1">The sequence shown here is derived from an EMBL/GenBank/DDBJ whole genome shotgun (WGS) entry which is preliminary data.</text>
</comment>
<dbReference type="EMBL" id="WIXP02000009">
    <property type="protein sequence ID" value="KAF6204875.1"/>
    <property type="molecule type" value="Genomic_DNA"/>
</dbReference>
<dbReference type="Proteomes" id="UP000466442">
    <property type="component" value="Linkage Group LG9"/>
</dbReference>